<evidence type="ECO:0000256" key="3">
    <source>
        <dbReference type="ARBA" id="ARBA00022692"/>
    </source>
</evidence>
<protein>
    <recommendedName>
        <fullName evidence="7">Major facilitator superfamily (MFS) profile domain-containing protein</fullName>
    </recommendedName>
</protein>
<dbReference type="EMBL" id="CP028774">
    <property type="protein sequence ID" value="AWU74823.1"/>
    <property type="molecule type" value="Genomic_DNA"/>
</dbReference>
<comment type="subcellular location">
    <subcellularLocation>
        <location evidence="1">Membrane</location>
        <topology evidence="1">Multi-pass membrane protein</topology>
    </subcellularLocation>
</comment>
<keyword evidence="5 6" id="KW-0472">Membrane</keyword>
<feature type="transmembrane region" description="Helical" evidence="6">
    <location>
        <begin position="228"/>
        <end position="245"/>
    </location>
</feature>
<dbReference type="InterPro" id="IPR020846">
    <property type="entry name" value="MFS_dom"/>
</dbReference>
<feature type="transmembrane region" description="Helical" evidence="6">
    <location>
        <begin position="26"/>
        <end position="44"/>
    </location>
</feature>
<keyword evidence="2" id="KW-0813">Transport</keyword>
<evidence type="ECO:0000256" key="4">
    <source>
        <dbReference type="ARBA" id="ARBA00022989"/>
    </source>
</evidence>
<feature type="transmembrane region" description="Helical" evidence="6">
    <location>
        <begin position="64"/>
        <end position="83"/>
    </location>
</feature>
<feature type="transmembrane region" description="Helical" evidence="6">
    <location>
        <begin position="257"/>
        <end position="279"/>
    </location>
</feature>
<evidence type="ECO:0000313" key="8">
    <source>
        <dbReference type="EMBL" id="AWU74823.1"/>
    </source>
</evidence>
<evidence type="ECO:0000256" key="6">
    <source>
        <dbReference type="SAM" id="Phobius"/>
    </source>
</evidence>
<dbReference type="RefSeq" id="XP_029320300.1">
    <property type="nucleotide sequence ID" value="XM_029464441.1"/>
</dbReference>
<feature type="transmembrane region" description="Helical" evidence="6">
    <location>
        <begin position="488"/>
        <end position="506"/>
    </location>
</feature>
<name>A0A2U9R0J2_PICKU</name>
<keyword evidence="4 6" id="KW-1133">Transmembrane helix</keyword>
<feature type="transmembrane region" description="Helical" evidence="6">
    <location>
        <begin position="347"/>
        <end position="368"/>
    </location>
</feature>
<dbReference type="KEGG" id="pkz:C5L36_0B00900"/>
<feature type="transmembrane region" description="Helical" evidence="6">
    <location>
        <begin position="159"/>
        <end position="183"/>
    </location>
</feature>
<dbReference type="OrthoDB" id="440755at2759"/>
<evidence type="ECO:0000256" key="2">
    <source>
        <dbReference type="ARBA" id="ARBA00022448"/>
    </source>
</evidence>
<proteinExistence type="predicted"/>
<feature type="transmembrane region" description="Helical" evidence="6">
    <location>
        <begin position="189"/>
        <end position="208"/>
    </location>
</feature>
<dbReference type="GeneID" id="40382588"/>
<feature type="transmembrane region" description="Helical" evidence="6">
    <location>
        <begin position="380"/>
        <end position="400"/>
    </location>
</feature>
<dbReference type="InterPro" id="IPR011701">
    <property type="entry name" value="MFS"/>
</dbReference>
<dbReference type="VEuPathDB" id="FungiDB:C5L36_0B00900"/>
<evidence type="ECO:0000259" key="7">
    <source>
        <dbReference type="PROSITE" id="PS50850"/>
    </source>
</evidence>
<accession>A0A2U9R0J2</accession>
<dbReference type="Gene3D" id="1.20.1720.10">
    <property type="entry name" value="Multidrug resistance protein D"/>
    <property type="match status" value="1"/>
</dbReference>
<dbReference type="STRING" id="4909.A0A2U9R0J2"/>
<evidence type="ECO:0000313" key="9">
    <source>
        <dbReference type="Proteomes" id="UP000249293"/>
    </source>
</evidence>
<dbReference type="Gene3D" id="1.20.1250.20">
    <property type="entry name" value="MFS general substrate transporter like domains"/>
    <property type="match status" value="1"/>
</dbReference>
<dbReference type="PANTHER" id="PTHR42718:SF9">
    <property type="entry name" value="MAJOR FACILITATOR SUPERFAMILY MULTIDRUG TRANSPORTER MFSC"/>
    <property type="match status" value="1"/>
</dbReference>
<reference evidence="8 9" key="1">
    <citation type="submission" date="2018-06" db="EMBL/GenBank/DDBJ databases">
        <title>Population genomics shows no distinction between pathogenic Candida krusei and environmental Pichia kudriavzevii: One species, four names.</title>
        <authorList>
            <person name="Douglass A.P."/>
            <person name="Offei B."/>
            <person name="Braun-Galleani S."/>
            <person name="Coughlan A.Y."/>
            <person name="Martos A."/>
            <person name="Ortiz-Merino R.A."/>
            <person name="Byrne K.P."/>
            <person name="Wolfe K.H."/>
        </authorList>
    </citation>
    <scope>NUCLEOTIDE SEQUENCE [LARGE SCALE GENOMIC DNA]</scope>
    <source>
        <strain evidence="8 9">CBS573</strain>
    </source>
</reference>
<feature type="transmembrane region" description="Helical" evidence="6">
    <location>
        <begin position="313"/>
        <end position="335"/>
    </location>
</feature>
<keyword evidence="9" id="KW-1185">Reference proteome</keyword>
<evidence type="ECO:0000256" key="5">
    <source>
        <dbReference type="ARBA" id="ARBA00023136"/>
    </source>
</evidence>
<evidence type="ECO:0000256" key="1">
    <source>
        <dbReference type="ARBA" id="ARBA00004141"/>
    </source>
</evidence>
<dbReference type="SUPFAM" id="SSF103473">
    <property type="entry name" value="MFS general substrate transporter"/>
    <property type="match status" value="1"/>
</dbReference>
<dbReference type="Pfam" id="PF07690">
    <property type="entry name" value="MFS_1"/>
    <property type="match status" value="1"/>
</dbReference>
<organism evidence="8 9">
    <name type="scientific">Pichia kudriavzevii</name>
    <name type="common">Yeast</name>
    <name type="synonym">Issatchenkia orientalis</name>
    <dbReference type="NCBI Taxonomy" id="4909"/>
    <lineage>
        <taxon>Eukaryota</taxon>
        <taxon>Fungi</taxon>
        <taxon>Dikarya</taxon>
        <taxon>Ascomycota</taxon>
        <taxon>Saccharomycotina</taxon>
        <taxon>Pichiomycetes</taxon>
        <taxon>Pichiales</taxon>
        <taxon>Pichiaceae</taxon>
        <taxon>Pichia</taxon>
    </lineage>
</organism>
<dbReference type="GO" id="GO:0016020">
    <property type="term" value="C:membrane"/>
    <property type="evidence" value="ECO:0007669"/>
    <property type="project" value="UniProtKB-SubCell"/>
</dbReference>
<gene>
    <name evidence="8" type="ORF">C5L36_0B00900</name>
</gene>
<dbReference type="GO" id="GO:0022857">
    <property type="term" value="F:transmembrane transporter activity"/>
    <property type="evidence" value="ECO:0007669"/>
    <property type="project" value="InterPro"/>
</dbReference>
<sequence>MLACVSGIKNVALKGRSMVPLEKRNIFFIYFFILLGTTLDNLNNGTMLTLAGDIQERFNTDSSTTSWVLSGYALTLGSFIMVTGKIADVIGPHNIFLCGLTTIWVCSLVCAVLPQVTIIPLIVFRAIQGIGASSLIPASLSLTANYFSGKRAKFLPTAIGFLLIALTSSFGVGIIIGGAFSLTSIGYRSFFYFSFAVGLLCNIILYFMIIPIEQTEGHKQLDLKNVDYVAALLVIIGTLLMILGLTEGGEGWVSAKAIAPLIIGFLVVLAALFFEGIYLKRFRKKHTLQDRNTDWRLSVEFLFPPEILHIPNIMVFLTVTGLQYATEIMFIASGVQYFMFVEHNSPILASVKIFPVCAGIIFGALTYRPWMYEKLNGNKLFVISAILSLVGVIWFSRLDYTVANSYWRYCIFSAFIYGYGINIFFNIYMNVVIESTPLHLQGVVNGILQTTSQVLLSIGNALVPSITGNVSYATTEEMKQYLQDKYRVIFYIMMGFQGVVLLLMIFCIQNNPSKRESEEDLQSVDCLNIEKDEEVFEKVESKGIN</sequence>
<keyword evidence="3 6" id="KW-0812">Transmembrane</keyword>
<dbReference type="PANTHER" id="PTHR42718">
    <property type="entry name" value="MAJOR FACILITATOR SUPERFAMILY MULTIDRUG TRANSPORTER MFSC"/>
    <property type="match status" value="1"/>
</dbReference>
<feature type="transmembrane region" description="Helical" evidence="6">
    <location>
        <begin position="122"/>
        <end position="147"/>
    </location>
</feature>
<feature type="transmembrane region" description="Helical" evidence="6">
    <location>
        <begin position="406"/>
        <end position="428"/>
    </location>
</feature>
<dbReference type="Proteomes" id="UP000249293">
    <property type="component" value="Chromosome 2"/>
</dbReference>
<feature type="domain" description="Major facilitator superfamily (MFS) profile" evidence="7">
    <location>
        <begin position="29"/>
        <end position="512"/>
    </location>
</feature>
<dbReference type="PROSITE" id="PS50850">
    <property type="entry name" value="MFS"/>
    <property type="match status" value="1"/>
</dbReference>
<dbReference type="AlphaFoldDB" id="A0A2U9R0J2"/>
<dbReference type="InterPro" id="IPR036259">
    <property type="entry name" value="MFS_trans_sf"/>
</dbReference>
<feature type="transmembrane region" description="Helical" evidence="6">
    <location>
        <begin position="95"/>
        <end position="116"/>
    </location>
</feature>